<feature type="transmembrane region" description="Helical" evidence="8">
    <location>
        <begin position="187"/>
        <end position="204"/>
    </location>
</feature>
<dbReference type="PANTHER" id="PTHR22926:SF3">
    <property type="entry name" value="UNDECAPRENYL-PHOSPHATE ALPHA-N-ACETYLGLUCOSAMINYL 1-PHOSPHATE TRANSFERASE"/>
    <property type="match status" value="1"/>
</dbReference>
<evidence type="ECO:0000256" key="6">
    <source>
        <dbReference type="ARBA" id="ARBA00023136"/>
    </source>
</evidence>
<keyword evidence="6 8" id="KW-0472">Membrane</keyword>
<evidence type="ECO:0000313" key="9">
    <source>
        <dbReference type="EMBL" id="SCA56206.1"/>
    </source>
</evidence>
<keyword evidence="3 9" id="KW-0808">Transferase</keyword>
<dbReference type="Proteomes" id="UP000231658">
    <property type="component" value="Unassembled WGS sequence"/>
</dbReference>
<feature type="transmembrane region" description="Helical" evidence="8">
    <location>
        <begin position="236"/>
        <end position="257"/>
    </location>
</feature>
<gene>
    <name evidence="9" type="ORF">MTBPR1_20054</name>
</gene>
<evidence type="ECO:0000256" key="7">
    <source>
        <dbReference type="PIRSR" id="PIRSR600715-1"/>
    </source>
</evidence>
<feature type="transmembrane region" description="Helical" evidence="8">
    <location>
        <begin position="77"/>
        <end position="95"/>
    </location>
</feature>
<evidence type="ECO:0000256" key="4">
    <source>
        <dbReference type="ARBA" id="ARBA00022692"/>
    </source>
</evidence>
<dbReference type="OrthoDB" id="9783652at2"/>
<accession>A0A1C3RFY2</accession>
<name>A0A1C3RFY2_9PROT</name>
<organism evidence="9 10">
    <name type="scientific">Candidatus Terasakiella magnetica</name>
    <dbReference type="NCBI Taxonomy" id="1867952"/>
    <lineage>
        <taxon>Bacteria</taxon>
        <taxon>Pseudomonadati</taxon>
        <taxon>Pseudomonadota</taxon>
        <taxon>Alphaproteobacteria</taxon>
        <taxon>Rhodospirillales</taxon>
        <taxon>Terasakiellaceae</taxon>
        <taxon>Terasakiella</taxon>
    </lineage>
</organism>
<feature type="transmembrane region" description="Helical" evidence="8">
    <location>
        <begin position="136"/>
        <end position="155"/>
    </location>
</feature>
<dbReference type="InterPro" id="IPR000715">
    <property type="entry name" value="Glycosyl_transferase_4"/>
</dbReference>
<dbReference type="PANTHER" id="PTHR22926">
    <property type="entry name" value="PHOSPHO-N-ACETYLMURAMOYL-PENTAPEPTIDE-TRANSFERASE"/>
    <property type="match status" value="1"/>
</dbReference>
<protein>
    <submittedName>
        <fullName evidence="9">UDP-N-acetylmuramyl pentapeptide phosphotransferase</fullName>
    </submittedName>
</protein>
<reference evidence="9 10" key="1">
    <citation type="submission" date="2016-07" db="EMBL/GenBank/DDBJ databases">
        <authorList>
            <person name="Lefevre C.T."/>
        </authorList>
    </citation>
    <scope>NUCLEOTIDE SEQUENCE [LARGE SCALE GENOMIC DNA]</scope>
    <source>
        <strain evidence="9">PR1</strain>
    </source>
</reference>
<evidence type="ECO:0000256" key="2">
    <source>
        <dbReference type="ARBA" id="ARBA00022475"/>
    </source>
</evidence>
<dbReference type="GO" id="GO:0071555">
    <property type="term" value="P:cell wall organization"/>
    <property type="evidence" value="ECO:0007669"/>
    <property type="project" value="TreeGrafter"/>
</dbReference>
<dbReference type="GO" id="GO:0044038">
    <property type="term" value="P:cell wall macromolecule biosynthetic process"/>
    <property type="evidence" value="ECO:0007669"/>
    <property type="project" value="TreeGrafter"/>
</dbReference>
<evidence type="ECO:0000256" key="8">
    <source>
        <dbReference type="SAM" id="Phobius"/>
    </source>
</evidence>
<dbReference type="GO" id="GO:0046872">
    <property type="term" value="F:metal ion binding"/>
    <property type="evidence" value="ECO:0007669"/>
    <property type="project" value="UniProtKB-KW"/>
</dbReference>
<dbReference type="GO" id="GO:0016780">
    <property type="term" value="F:phosphotransferase activity, for other substituted phosphate groups"/>
    <property type="evidence" value="ECO:0007669"/>
    <property type="project" value="InterPro"/>
</dbReference>
<keyword evidence="7" id="KW-0460">Magnesium</keyword>
<keyword evidence="4 8" id="KW-0812">Transmembrane</keyword>
<feature type="transmembrane region" description="Helical" evidence="8">
    <location>
        <begin position="287"/>
        <end position="305"/>
    </location>
</feature>
<evidence type="ECO:0000256" key="1">
    <source>
        <dbReference type="ARBA" id="ARBA00004651"/>
    </source>
</evidence>
<dbReference type="Pfam" id="PF00953">
    <property type="entry name" value="Glycos_transf_4"/>
    <property type="match status" value="1"/>
</dbReference>
<dbReference type="GO" id="GO:0005886">
    <property type="term" value="C:plasma membrane"/>
    <property type="evidence" value="ECO:0007669"/>
    <property type="project" value="UniProtKB-SubCell"/>
</dbReference>
<keyword evidence="7" id="KW-0479">Metal-binding</keyword>
<keyword evidence="5 8" id="KW-1133">Transmembrane helix</keyword>
<dbReference type="AlphaFoldDB" id="A0A1C3RFY2"/>
<keyword evidence="2" id="KW-1003">Cell membrane</keyword>
<evidence type="ECO:0000256" key="5">
    <source>
        <dbReference type="ARBA" id="ARBA00022989"/>
    </source>
</evidence>
<dbReference type="STRING" id="1867952.MTBPR1_20054"/>
<proteinExistence type="predicted"/>
<evidence type="ECO:0000313" key="10">
    <source>
        <dbReference type="Proteomes" id="UP000231658"/>
    </source>
</evidence>
<dbReference type="CDD" id="cd06854">
    <property type="entry name" value="GT_WbpL_WbcO_like"/>
    <property type="match status" value="1"/>
</dbReference>
<sequence length="337" mass="37378">MILTIFYNISLFISVCIVSLLATQLVLGYLKKKAILDHPNERSSHSIPVPRGGGLGLLIAIVPSLFLVNFLSDSSLALVYPVLFCASALALLSWFDDLHNLSPSVRFLTQFACVSLCIYLLPATEQGYLGNFLPLWGEKIILTLGWVWFINLFNFMDGIDGISGIEISSIALGIILIALLVSLPNEFIQTGLILFAAAIGFLRWNWHPAQVFMGDVGSVPIGFILGWLLILIGGEGYLLLAVLPPLYYLSDATITLIKRAFRKEKVWQAHRDHYYQRANKAGLAHNVISKRILLTNLVLIFTIWVSLKVSLLLGLLIAMLAVGLVLFSFDKRYKTSL</sequence>
<feature type="transmembrane region" description="Helical" evidence="8">
    <location>
        <begin position="6"/>
        <end position="30"/>
    </location>
</feature>
<comment type="subcellular location">
    <subcellularLocation>
        <location evidence="1">Cell membrane</location>
        <topology evidence="1">Multi-pass membrane protein</topology>
    </subcellularLocation>
</comment>
<dbReference type="EMBL" id="FLYE01000012">
    <property type="protein sequence ID" value="SCA56206.1"/>
    <property type="molecule type" value="Genomic_DNA"/>
</dbReference>
<feature type="transmembrane region" description="Helical" evidence="8">
    <location>
        <begin position="51"/>
        <end position="71"/>
    </location>
</feature>
<comment type="cofactor">
    <cofactor evidence="7">
        <name>Mg(2+)</name>
        <dbReference type="ChEBI" id="CHEBI:18420"/>
    </cofactor>
</comment>
<keyword evidence="10" id="KW-1185">Reference proteome</keyword>
<feature type="transmembrane region" description="Helical" evidence="8">
    <location>
        <begin position="311"/>
        <end position="329"/>
    </location>
</feature>
<feature type="binding site" evidence="7">
    <location>
        <position position="154"/>
    </location>
    <ligand>
        <name>Mg(2+)</name>
        <dbReference type="ChEBI" id="CHEBI:18420"/>
    </ligand>
</feature>
<feature type="transmembrane region" description="Helical" evidence="8">
    <location>
        <begin position="107"/>
        <end position="124"/>
    </location>
</feature>
<feature type="binding site" evidence="7">
    <location>
        <position position="215"/>
    </location>
    <ligand>
        <name>Mg(2+)</name>
        <dbReference type="ChEBI" id="CHEBI:18420"/>
    </ligand>
</feature>
<evidence type="ECO:0000256" key="3">
    <source>
        <dbReference type="ARBA" id="ARBA00022679"/>
    </source>
</evidence>
<dbReference type="GO" id="GO:0009103">
    <property type="term" value="P:lipopolysaccharide biosynthetic process"/>
    <property type="evidence" value="ECO:0007669"/>
    <property type="project" value="TreeGrafter"/>
</dbReference>
<feature type="transmembrane region" description="Helical" evidence="8">
    <location>
        <begin position="162"/>
        <end position="181"/>
    </location>
</feature>